<proteinExistence type="predicted"/>
<evidence type="ECO:0000313" key="1">
    <source>
        <dbReference type="EMBL" id="CDW17901.1"/>
    </source>
</evidence>
<organism evidence="1">
    <name type="scientific">Lepeophtheirus salmonis</name>
    <name type="common">Salmon louse</name>
    <name type="synonym">Caligus salmonis</name>
    <dbReference type="NCBI Taxonomy" id="72036"/>
    <lineage>
        <taxon>Eukaryota</taxon>
        <taxon>Metazoa</taxon>
        <taxon>Ecdysozoa</taxon>
        <taxon>Arthropoda</taxon>
        <taxon>Crustacea</taxon>
        <taxon>Multicrustacea</taxon>
        <taxon>Hexanauplia</taxon>
        <taxon>Copepoda</taxon>
        <taxon>Siphonostomatoida</taxon>
        <taxon>Caligidae</taxon>
        <taxon>Lepeophtheirus</taxon>
    </lineage>
</organism>
<reference evidence="1" key="1">
    <citation type="submission" date="2014-05" db="EMBL/GenBank/DDBJ databases">
        <authorList>
            <person name="Chronopoulou M."/>
        </authorList>
    </citation>
    <scope>NUCLEOTIDE SEQUENCE</scope>
    <source>
        <tissue evidence="1">Whole organism</tissue>
    </source>
</reference>
<accession>A0A0K2SXA1</accession>
<protein>
    <submittedName>
        <fullName evidence="1">Uncharacterized protein</fullName>
    </submittedName>
</protein>
<dbReference type="AlphaFoldDB" id="A0A0K2SXA1"/>
<dbReference type="EMBL" id="HACA01000540">
    <property type="protein sequence ID" value="CDW17901.1"/>
    <property type="molecule type" value="Transcribed_RNA"/>
</dbReference>
<sequence>MKRYDSLAALIQNILQIVKVTNHVDLSFFLHAQNA</sequence>
<name>A0A0K2SXA1_LEPSM</name>